<dbReference type="RefSeq" id="WP_261307824.1">
    <property type="nucleotide sequence ID" value="NZ_CYPS01000023.1"/>
</dbReference>
<keyword evidence="5 8" id="KW-0378">Hydrolase</keyword>
<dbReference type="SUPFAM" id="SSF53649">
    <property type="entry name" value="Alkaline phosphatase-like"/>
    <property type="match status" value="1"/>
</dbReference>
<dbReference type="GO" id="GO:0046872">
    <property type="term" value="F:metal ion binding"/>
    <property type="evidence" value="ECO:0007669"/>
    <property type="project" value="UniProtKB-KW"/>
</dbReference>
<evidence type="ECO:0000259" key="7">
    <source>
        <dbReference type="Pfam" id="PF00884"/>
    </source>
</evidence>
<feature type="domain" description="Sulfatase N-terminal" evidence="7">
    <location>
        <begin position="74"/>
        <end position="425"/>
    </location>
</feature>
<gene>
    <name evidence="8" type="primary">atsA_7</name>
    <name evidence="8" type="ORF">RUM4293_01512</name>
</gene>
<dbReference type="Proteomes" id="UP000050786">
    <property type="component" value="Unassembled WGS sequence"/>
</dbReference>
<reference evidence="9" key="1">
    <citation type="submission" date="2015-09" db="EMBL/GenBank/DDBJ databases">
        <authorList>
            <person name="Rodrigo-Torres L."/>
            <person name="Arahal D.R."/>
        </authorList>
    </citation>
    <scope>NUCLEOTIDE SEQUENCE [LARGE SCALE GENOMIC DNA]</scope>
    <source>
        <strain evidence="9">CECT 4293</strain>
    </source>
</reference>
<comment type="cofactor">
    <cofactor evidence="1">
        <name>Ca(2+)</name>
        <dbReference type="ChEBI" id="CHEBI:29108"/>
    </cofactor>
</comment>
<comment type="similarity">
    <text evidence="2">Belongs to the sulfatase family.</text>
</comment>
<evidence type="ECO:0000256" key="5">
    <source>
        <dbReference type="ARBA" id="ARBA00022801"/>
    </source>
</evidence>
<proteinExistence type="inferred from homology"/>
<dbReference type="InterPro" id="IPR050738">
    <property type="entry name" value="Sulfatase"/>
</dbReference>
<dbReference type="PROSITE" id="PS00523">
    <property type="entry name" value="SULFATASE_1"/>
    <property type="match status" value="1"/>
</dbReference>
<accession>A0A0P1ELN9</accession>
<dbReference type="PANTHER" id="PTHR42693:SF42">
    <property type="entry name" value="ARYLSULFATASE G"/>
    <property type="match status" value="1"/>
</dbReference>
<evidence type="ECO:0000256" key="6">
    <source>
        <dbReference type="ARBA" id="ARBA00022837"/>
    </source>
</evidence>
<dbReference type="GO" id="GO:0004065">
    <property type="term" value="F:arylsulfatase activity"/>
    <property type="evidence" value="ECO:0007669"/>
    <property type="project" value="UniProtKB-EC"/>
</dbReference>
<evidence type="ECO:0000313" key="9">
    <source>
        <dbReference type="Proteomes" id="UP000050786"/>
    </source>
</evidence>
<dbReference type="InterPro" id="IPR024607">
    <property type="entry name" value="Sulfatase_CS"/>
</dbReference>
<protein>
    <submittedName>
        <fullName evidence="8">Arylsulfatase</fullName>
        <ecNumber evidence="8">3.1.6.1</ecNumber>
    </submittedName>
</protein>
<evidence type="ECO:0000256" key="3">
    <source>
        <dbReference type="ARBA" id="ARBA00022723"/>
    </source>
</evidence>
<name>A0A0P1ELN9_9RHOB</name>
<sequence length="563" mass="63128">MTKEAQPPKWLKATIPMIFWLSVPTISQAQEEPIIHDAEQMILLQQHGERWAEEDEEISAFLAEIREANGGKPPNIVNILLDDLGFGEIGMPDLDVIRGYSTPNISQLADEGLSLMRMYTEASCTPTRVAMMTGRMAVRTGTTEAKAVVAGDGLSAWEVTLAEVLSEAGYETVHMGKWHLGDIEEAFATNQGFDYAEFPIHQQGQMAIMNETAEIEGMTMGQSPKLRADTLELDKTFRTNPHAMVYGVVGSKNGPLREVNFEAGEVFTQDHYNRMEEGYKNGTLRELERLSQGDKPFFLQWWPQLPISFTRSDIVEAQTMNGGPMAEATHRVDGWIGEVLDKLDELGIADNTLVIVMGDNGPFMQYVDKSGQSDRIYRGGKTDHLEGGVRTNAYIRWPVAIEAGARVQDMIHVTDLFTTLARVADAEEFIPRDRLIDGLDQTPMMIKGETYGRRDYAFIYEGPVLKSIVKQQYKFHLPPPGSNPIAAPIFDLYKNPREDRPVDAIYYGVGFGIPFVDMMKRHLGMKMQYPDREQAHDVPYGGIENLRPETQALVARMSAMKPK</sequence>
<dbReference type="InterPro" id="IPR000917">
    <property type="entry name" value="Sulfatase_N"/>
</dbReference>
<organism evidence="8 9">
    <name type="scientific">Ruegeria atlantica</name>
    <dbReference type="NCBI Taxonomy" id="81569"/>
    <lineage>
        <taxon>Bacteria</taxon>
        <taxon>Pseudomonadati</taxon>
        <taxon>Pseudomonadota</taxon>
        <taxon>Alphaproteobacteria</taxon>
        <taxon>Rhodobacterales</taxon>
        <taxon>Roseobacteraceae</taxon>
        <taxon>Ruegeria</taxon>
    </lineage>
</organism>
<keyword evidence="9" id="KW-1185">Reference proteome</keyword>
<dbReference type="Gene3D" id="3.40.720.10">
    <property type="entry name" value="Alkaline Phosphatase, subunit A"/>
    <property type="match status" value="1"/>
</dbReference>
<dbReference type="AlphaFoldDB" id="A0A0P1ELN9"/>
<keyword evidence="4" id="KW-0732">Signal</keyword>
<evidence type="ECO:0000256" key="1">
    <source>
        <dbReference type="ARBA" id="ARBA00001913"/>
    </source>
</evidence>
<dbReference type="InterPro" id="IPR017850">
    <property type="entry name" value="Alkaline_phosphatase_core_sf"/>
</dbReference>
<evidence type="ECO:0000313" key="8">
    <source>
        <dbReference type="EMBL" id="CUH42624.1"/>
    </source>
</evidence>
<dbReference type="Gene3D" id="3.30.1120.10">
    <property type="match status" value="1"/>
</dbReference>
<dbReference type="PANTHER" id="PTHR42693">
    <property type="entry name" value="ARYLSULFATASE FAMILY MEMBER"/>
    <property type="match status" value="1"/>
</dbReference>
<evidence type="ECO:0000256" key="4">
    <source>
        <dbReference type="ARBA" id="ARBA00022729"/>
    </source>
</evidence>
<dbReference type="EC" id="3.1.6.1" evidence="8"/>
<dbReference type="Pfam" id="PF00884">
    <property type="entry name" value="Sulfatase"/>
    <property type="match status" value="1"/>
</dbReference>
<keyword evidence="6" id="KW-0106">Calcium</keyword>
<evidence type="ECO:0000256" key="2">
    <source>
        <dbReference type="ARBA" id="ARBA00008779"/>
    </source>
</evidence>
<dbReference type="EMBL" id="CYPS01000023">
    <property type="protein sequence ID" value="CUH42624.1"/>
    <property type="molecule type" value="Genomic_DNA"/>
</dbReference>
<keyword evidence="3" id="KW-0479">Metal-binding</keyword>